<dbReference type="AlphaFoldDB" id="X0YEE3"/>
<evidence type="ECO:0000313" key="1">
    <source>
        <dbReference type="EMBL" id="GAG54304.1"/>
    </source>
</evidence>
<dbReference type="EMBL" id="BART01005824">
    <property type="protein sequence ID" value="GAG54304.1"/>
    <property type="molecule type" value="Genomic_DNA"/>
</dbReference>
<organism evidence="1">
    <name type="scientific">marine sediment metagenome</name>
    <dbReference type="NCBI Taxonomy" id="412755"/>
    <lineage>
        <taxon>unclassified sequences</taxon>
        <taxon>metagenomes</taxon>
        <taxon>ecological metagenomes</taxon>
    </lineage>
</organism>
<accession>X0YEE3</accession>
<reference evidence="1" key="1">
    <citation type="journal article" date="2014" name="Front. Microbiol.">
        <title>High frequency of phylogenetically diverse reductive dehalogenase-homologous genes in deep subseafloor sedimentary metagenomes.</title>
        <authorList>
            <person name="Kawai M."/>
            <person name="Futagami T."/>
            <person name="Toyoda A."/>
            <person name="Takaki Y."/>
            <person name="Nishi S."/>
            <person name="Hori S."/>
            <person name="Arai W."/>
            <person name="Tsubouchi T."/>
            <person name="Morono Y."/>
            <person name="Uchiyama I."/>
            <person name="Ito T."/>
            <person name="Fujiyama A."/>
            <person name="Inagaki F."/>
            <person name="Takami H."/>
        </authorList>
    </citation>
    <scope>NUCLEOTIDE SEQUENCE</scope>
    <source>
        <strain evidence="1">Expedition CK06-06</strain>
    </source>
</reference>
<gene>
    <name evidence="1" type="ORF">S01H4_13203</name>
</gene>
<proteinExistence type="predicted"/>
<protein>
    <submittedName>
        <fullName evidence="1">Uncharacterized protein</fullName>
    </submittedName>
</protein>
<name>X0YEE3_9ZZZZ</name>
<sequence>MTCASSDATYTKLYEEHGKISSAEALSDPFYVPNVEPGTYYMTISDTDENELSRTFVVTATSEVVLDPAVAPNDYNVSIKGYNFADVKDGDIDFVIYNVTADGEVDLEEEMEVLIDPGKVDATTDDDGNFTAYWMVLDDEILSIGDYTINVTGSKGLLVQVPFSVVAARVSVAPRKAEFDRGDMIHFDIDNDFKLRKSYIEIQYHKTI</sequence>
<comment type="caution">
    <text evidence="1">The sequence shown here is derived from an EMBL/GenBank/DDBJ whole genome shotgun (WGS) entry which is preliminary data.</text>
</comment>